<accession>A0ABY6DH48</accession>
<evidence type="ECO:0000313" key="4">
    <source>
        <dbReference type="EMBL" id="UXY13672.1"/>
    </source>
</evidence>
<dbReference type="InterPro" id="IPR003018">
    <property type="entry name" value="GAF"/>
</dbReference>
<name>A0ABY6DH48_9NEIS</name>
<dbReference type="EMBL" id="CP106753">
    <property type="protein sequence ID" value="UXY13672.1"/>
    <property type="molecule type" value="Genomic_DNA"/>
</dbReference>
<dbReference type="Proteomes" id="UP001061302">
    <property type="component" value="Chromosome"/>
</dbReference>
<evidence type="ECO:0000313" key="5">
    <source>
        <dbReference type="Proteomes" id="UP001061302"/>
    </source>
</evidence>
<dbReference type="InterPro" id="IPR029787">
    <property type="entry name" value="Nucleotide_cyclase"/>
</dbReference>
<dbReference type="InterPro" id="IPR000160">
    <property type="entry name" value="GGDEF_dom"/>
</dbReference>
<dbReference type="Gene3D" id="3.30.70.270">
    <property type="match status" value="1"/>
</dbReference>
<dbReference type="EC" id="2.7.7.65" evidence="1"/>
<dbReference type="Pfam" id="PF01590">
    <property type="entry name" value="GAF"/>
    <property type="match status" value="1"/>
</dbReference>
<evidence type="ECO:0000259" key="3">
    <source>
        <dbReference type="PROSITE" id="PS50887"/>
    </source>
</evidence>
<dbReference type="SUPFAM" id="SSF55073">
    <property type="entry name" value="Nucleotide cyclase"/>
    <property type="match status" value="1"/>
</dbReference>
<keyword evidence="4" id="KW-0548">Nucleotidyltransferase</keyword>
<dbReference type="InterPro" id="IPR043128">
    <property type="entry name" value="Rev_trsase/Diguanyl_cyclase"/>
</dbReference>
<sequence>MQHRRMAGALDADLALIDAYMHTQPEEAIRVCERVFAQAWEARDPLAHVIAAQRYGLIMDHRGRGIEARDTLFEALQIAQSAHLFDHEAQLLEQIARGYYTAGQYRLAIQYWARCVEVSEQSGKEVRTWISAKVGLGQVYFAMGDYESATALHHEALARLGEVDDPYLDTKVKINLGVDLTQLGRSEEATTVFLAALDLCLMHRFSDYAAEACLRLAQVRLAAGRLKEASSFLDTALGHARGVKYLWAEAHILATQAQVQAAQGQHALALQNVKAAQAIAQANGFVHMANQQHLAAAEYAEAMGDLPTALAEFKLAYEYEHRLMAGSSLERNQELEDKAGLRPSANRLLVELSVNPMIDEGDLVHAFRLITRESCRILNVNRASIWAVDTRVDELRCQCIYLADHRRYRQGRCLRHGDFPALFSWLCDPNPLIAHDAAHHPYTWELEQGYLRVNNIKSVLAFTIRVAGHPGAVICFEVAGQQRNWTPDDVVNGGKLADISARVIGSFERKLFQKEISALNAKLMQANEALEARVIDRTAALERRNAELLELNETIRIMATIDELTGIYNRRSVMEAFRREQARSNRIGSAFCLCLIDVDHFKQVNDACGHLVGDEVLRRVAQVAREQIRETDSVGRYGGEEFLILLVDTDLEGARASAERLRHHTESLVFPELAPGFKVTVSIGLSQYIIGEQGEQVLSRADAALYQAKAQGRNRVVVC</sequence>
<dbReference type="SMART" id="SM00028">
    <property type="entry name" value="TPR"/>
    <property type="match status" value="5"/>
</dbReference>
<dbReference type="SUPFAM" id="SSF48452">
    <property type="entry name" value="TPR-like"/>
    <property type="match status" value="2"/>
</dbReference>
<dbReference type="RefSeq" id="WP_263122888.1">
    <property type="nucleotide sequence ID" value="NZ_CP106753.1"/>
</dbReference>
<organism evidence="4 5">
    <name type="scientific">Chitiniphilus purpureus</name>
    <dbReference type="NCBI Taxonomy" id="2981137"/>
    <lineage>
        <taxon>Bacteria</taxon>
        <taxon>Pseudomonadati</taxon>
        <taxon>Pseudomonadota</taxon>
        <taxon>Betaproteobacteria</taxon>
        <taxon>Neisseriales</taxon>
        <taxon>Chitinibacteraceae</taxon>
        <taxon>Chitiniphilus</taxon>
    </lineage>
</organism>
<reference evidence="4" key="1">
    <citation type="submission" date="2022-10" db="EMBL/GenBank/DDBJ databases">
        <title>Chitiniphilus purpureus sp. nov., a novel chitin-degrading bacterium isolated from crawfish pond sediment.</title>
        <authorList>
            <person name="Li K."/>
        </authorList>
    </citation>
    <scope>NUCLEOTIDE SEQUENCE</scope>
    <source>
        <strain evidence="4">CD1</strain>
    </source>
</reference>
<keyword evidence="5" id="KW-1185">Reference proteome</keyword>
<dbReference type="InterPro" id="IPR050469">
    <property type="entry name" value="Diguanylate_Cyclase"/>
</dbReference>
<dbReference type="PANTHER" id="PTHR45138:SF9">
    <property type="entry name" value="DIGUANYLATE CYCLASE DGCM-RELATED"/>
    <property type="match status" value="1"/>
</dbReference>
<gene>
    <name evidence="4" type="ORF">N8I74_10085</name>
</gene>
<dbReference type="SMART" id="SM00267">
    <property type="entry name" value="GGDEF"/>
    <property type="match status" value="1"/>
</dbReference>
<dbReference type="NCBIfam" id="TIGR00254">
    <property type="entry name" value="GGDEF"/>
    <property type="match status" value="1"/>
</dbReference>
<dbReference type="Gene3D" id="3.30.450.40">
    <property type="match status" value="1"/>
</dbReference>
<dbReference type="CDD" id="cd01949">
    <property type="entry name" value="GGDEF"/>
    <property type="match status" value="1"/>
</dbReference>
<proteinExistence type="predicted"/>
<dbReference type="InterPro" id="IPR019734">
    <property type="entry name" value="TPR_rpt"/>
</dbReference>
<dbReference type="Gene3D" id="1.25.40.10">
    <property type="entry name" value="Tetratricopeptide repeat domain"/>
    <property type="match status" value="2"/>
</dbReference>
<dbReference type="PANTHER" id="PTHR45138">
    <property type="entry name" value="REGULATORY COMPONENTS OF SENSORY TRANSDUCTION SYSTEM"/>
    <property type="match status" value="1"/>
</dbReference>
<dbReference type="PROSITE" id="PS50887">
    <property type="entry name" value="GGDEF"/>
    <property type="match status" value="1"/>
</dbReference>
<keyword evidence="4" id="KW-0808">Transferase</keyword>
<feature type="domain" description="GGDEF" evidence="3">
    <location>
        <begin position="589"/>
        <end position="719"/>
    </location>
</feature>
<dbReference type="SUPFAM" id="SSF55781">
    <property type="entry name" value="GAF domain-like"/>
    <property type="match status" value="1"/>
</dbReference>
<dbReference type="InterPro" id="IPR011990">
    <property type="entry name" value="TPR-like_helical_dom_sf"/>
</dbReference>
<evidence type="ECO:0000256" key="2">
    <source>
        <dbReference type="ARBA" id="ARBA00034247"/>
    </source>
</evidence>
<dbReference type="Pfam" id="PF00990">
    <property type="entry name" value="GGDEF"/>
    <property type="match status" value="1"/>
</dbReference>
<evidence type="ECO:0000256" key="1">
    <source>
        <dbReference type="ARBA" id="ARBA00012528"/>
    </source>
</evidence>
<protein>
    <recommendedName>
        <fullName evidence="1">diguanylate cyclase</fullName>
        <ecNumber evidence="1">2.7.7.65</ecNumber>
    </recommendedName>
</protein>
<dbReference type="InterPro" id="IPR029016">
    <property type="entry name" value="GAF-like_dom_sf"/>
</dbReference>
<dbReference type="GO" id="GO:0052621">
    <property type="term" value="F:diguanylate cyclase activity"/>
    <property type="evidence" value="ECO:0007669"/>
    <property type="project" value="UniProtKB-EC"/>
</dbReference>
<comment type="catalytic activity">
    <reaction evidence="2">
        <text>2 GTP = 3',3'-c-di-GMP + 2 diphosphate</text>
        <dbReference type="Rhea" id="RHEA:24898"/>
        <dbReference type="ChEBI" id="CHEBI:33019"/>
        <dbReference type="ChEBI" id="CHEBI:37565"/>
        <dbReference type="ChEBI" id="CHEBI:58805"/>
        <dbReference type="EC" id="2.7.7.65"/>
    </reaction>
</comment>